<organism evidence="8 9">
    <name type="scientific">Phyllosticta capitalensis</name>
    <dbReference type="NCBI Taxonomy" id="121624"/>
    <lineage>
        <taxon>Eukaryota</taxon>
        <taxon>Fungi</taxon>
        <taxon>Dikarya</taxon>
        <taxon>Ascomycota</taxon>
        <taxon>Pezizomycotina</taxon>
        <taxon>Dothideomycetes</taxon>
        <taxon>Dothideomycetes incertae sedis</taxon>
        <taxon>Botryosphaeriales</taxon>
        <taxon>Phyllostictaceae</taxon>
        <taxon>Phyllosticta</taxon>
    </lineage>
</organism>
<comment type="caution">
    <text evidence="8">The sequence shown here is derived from an EMBL/GenBank/DDBJ whole genome shotgun (WGS) entry which is preliminary data.</text>
</comment>
<proteinExistence type="inferred from homology"/>
<keyword evidence="9" id="KW-1185">Reference proteome</keyword>
<feature type="region of interest" description="Disordered" evidence="7">
    <location>
        <begin position="304"/>
        <end position="341"/>
    </location>
</feature>
<sequence length="633" mass="69576">MVHSRIRPHTHIVLRLPSGLLKVVEIAPNTTINIGKFGSFPANQLLGRPYNLTYEILDREDGKERVELRVVPASELHEEVIKSEEAESQPESATPTVATNEGENGGENGGVEFDIVAEDGSVLMRSNRLTIDDPSRQALSMEEIEELKKAGTGSGMDIIKKIMAAHKALDEKTSFSLAKYTLRKSKKYLKRFEVLPMDAGMLAEVMLEKEAHRIMESREEMLGLIGAWGNVHYGGASTPVQLGDGAMIGGGRWLVVDETGGLIVASMAEKMGILYPPEEEDDESSEEEADEIGDQEMVDAPTELESAPQDQPEALDGNAEAPNGDGKSVSKSKTTKAQHNVIPAQSATTNSITLLHSAAQPNLGLLKYFNFDASSPSQSPTHPLHKHLKTISWLQLLDPTADVSYEEPETVSPEVLATWKSGKRGTYYRKRRRWERIRRVIAETRGGGFDGLIIASWMNPTSILRHTVPLLRGGAQVVAYSPTIEPLSEVMDFYSRERKAAFIHRTINANKPYSPYTATDEEKREFDEDFPVNPTLLLAPMLQTSRVRAWQVLPGRTHPLMTSKGGAEGFVFTGTRVLPAEGPISARGNFGKKRKTAGTAEKTDDQVDREKEAKKAKVEGETGVQGEPSKTEA</sequence>
<dbReference type="InterPro" id="IPR017423">
    <property type="entry name" value="TRM6"/>
</dbReference>
<dbReference type="Proteomes" id="UP001492380">
    <property type="component" value="Unassembled WGS sequence"/>
</dbReference>
<comment type="subcellular location">
    <subcellularLocation>
        <location evidence="1">Nucleus</location>
    </subcellularLocation>
</comment>
<gene>
    <name evidence="8" type="ORF">HDK90DRAFT_472728</name>
</gene>
<dbReference type="Pfam" id="PF04189">
    <property type="entry name" value="Gcd10p"/>
    <property type="match status" value="1"/>
</dbReference>
<feature type="compositionally biased region" description="Basic and acidic residues" evidence="7">
    <location>
        <begin position="601"/>
        <end position="620"/>
    </location>
</feature>
<comment type="similarity">
    <text evidence="2">Belongs to the TRM6/GCD10 family.</text>
</comment>
<feature type="region of interest" description="Disordered" evidence="7">
    <location>
        <begin position="583"/>
        <end position="633"/>
    </location>
</feature>
<evidence type="ECO:0000256" key="7">
    <source>
        <dbReference type="SAM" id="MobiDB-lite"/>
    </source>
</evidence>
<evidence type="ECO:0000256" key="1">
    <source>
        <dbReference type="ARBA" id="ARBA00004123"/>
    </source>
</evidence>
<evidence type="ECO:0000256" key="5">
    <source>
        <dbReference type="ARBA" id="ARBA00023242"/>
    </source>
</evidence>
<dbReference type="PANTHER" id="PTHR12945:SF0">
    <property type="entry name" value="TRNA (ADENINE(58)-N(1))-METHYLTRANSFERASE NON-CATALYTIC SUBUNIT TRM6"/>
    <property type="match status" value="1"/>
</dbReference>
<feature type="region of interest" description="Disordered" evidence="7">
    <location>
        <begin position="79"/>
        <end position="108"/>
    </location>
</feature>
<evidence type="ECO:0000256" key="3">
    <source>
        <dbReference type="ARBA" id="ARBA00021704"/>
    </source>
</evidence>
<evidence type="ECO:0000313" key="8">
    <source>
        <dbReference type="EMBL" id="KAK8246780.1"/>
    </source>
</evidence>
<reference evidence="8 9" key="1">
    <citation type="submission" date="2024-04" db="EMBL/GenBank/DDBJ databases">
        <title>Phyllosticta paracitricarpa is synonymous to the EU quarantine fungus P. citricarpa based on phylogenomic analyses.</title>
        <authorList>
            <consortium name="Lawrence Berkeley National Laboratory"/>
            <person name="Van Ingen-Buijs V.A."/>
            <person name="Van Westerhoven A.C."/>
            <person name="Haridas S."/>
            <person name="Skiadas P."/>
            <person name="Martin F."/>
            <person name="Groenewald J.Z."/>
            <person name="Crous P.W."/>
            <person name="Seidl M.F."/>
        </authorList>
    </citation>
    <scope>NUCLEOTIDE SEQUENCE [LARGE SCALE GENOMIC DNA]</scope>
    <source>
        <strain evidence="8 9">CBS 123374</strain>
    </source>
</reference>
<dbReference type="EMBL" id="JBBWRZ010000001">
    <property type="protein sequence ID" value="KAK8246780.1"/>
    <property type="molecule type" value="Genomic_DNA"/>
</dbReference>
<keyword evidence="4" id="KW-0819">tRNA processing</keyword>
<keyword evidence="5" id="KW-0539">Nucleus</keyword>
<protein>
    <recommendedName>
        <fullName evidence="3">tRNA (adenine(58)-N(1))-methyltransferase non-catalytic subunit TRM6</fullName>
    </recommendedName>
    <alternativeName>
        <fullName evidence="6">tRNA(m1A58)-methyltransferase subunit TRM6</fullName>
    </alternativeName>
</protein>
<evidence type="ECO:0000256" key="2">
    <source>
        <dbReference type="ARBA" id="ARBA00008320"/>
    </source>
</evidence>
<evidence type="ECO:0000256" key="4">
    <source>
        <dbReference type="ARBA" id="ARBA00022694"/>
    </source>
</evidence>
<feature type="compositionally biased region" description="Polar residues" evidence="7">
    <location>
        <begin position="89"/>
        <end position="99"/>
    </location>
</feature>
<name>A0ABR1Z312_9PEZI</name>
<feature type="compositionally biased region" description="Polar residues" evidence="7">
    <location>
        <begin position="329"/>
        <end position="341"/>
    </location>
</feature>
<evidence type="ECO:0000256" key="6">
    <source>
        <dbReference type="ARBA" id="ARBA00032319"/>
    </source>
</evidence>
<evidence type="ECO:0000313" key="9">
    <source>
        <dbReference type="Proteomes" id="UP001492380"/>
    </source>
</evidence>
<accession>A0ABR1Z312</accession>
<dbReference type="PANTHER" id="PTHR12945">
    <property type="entry name" value="TRANSLATION INITIATION FACTOR EIF3-RELATED"/>
    <property type="match status" value="1"/>
</dbReference>